<organism evidence="1 2">
    <name type="scientific">Coemansia furcata</name>
    <dbReference type="NCBI Taxonomy" id="417177"/>
    <lineage>
        <taxon>Eukaryota</taxon>
        <taxon>Fungi</taxon>
        <taxon>Fungi incertae sedis</taxon>
        <taxon>Zoopagomycota</taxon>
        <taxon>Kickxellomycotina</taxon>
        <taxon>Kickxellomycetes</taxon>
        <taxon>Kickxellales</taxon>
        <taxon>Kickxellaceae</taxon>
        <taxon>Coemansia</taxon>
    </lineage>
</organism>
<name>A0ACC1LQH6_9FUNG</name>
<dbReference type="EMBL" id="JANBUP010000142">
    <property type="protein sequence ID" value="KAJ2812876.1"/>
    <property type="molecule type" value="Genomic_DNA"/>
</dbReference>
<sequence>MLMTFGTAIDPRTEDQRQDRPELAAPQALQPIRSLEDPDAIRTPLEDCETLLYLVCWLGTFGTNRAQQQGHAVDPNLPILDWNKGNAEVIARHKRTHMASERNFLDNILSKMHEDSPLRHLALDIYRVLFLHPGCHGTARLTNQQLEEVADIDVRNLLLAVPAINGMRDPLILRIVLVNAIILNLLGVLTRHRDESLEAQRVALAAHQAAQEAGEGDEA</sequence>
<accession>A0ACC1LQH6</accession>
<protein>
    <submittedName>
        <fullName evidence="1">Uncharacterized protein</fullName>
    </submittedName>
</protein>
<dbReference type="Proteomes" id="UP001140096">
    <property type="component" value="Unassembled WGS sequence"/>
</dbReference>
<evidence type="ECO:0000313" key="1">
    <source>
        <dbReference type="EMBL" id="KAJ2812876.1"/>
    </source>
</evidence>
<reference evidence="1" key="1">
    <citation type="submission" date="2022-07" db="EMBL/GenBank/DDBJ databases">
        <title>Phylogenomic reconstructions and comparative analyses of Kickxellomycotina fungi.</title>
        <authorList>
            <person name="Reynolds N.K."/>
            <person name="Stajich J.E."/>
            <person name="Barry K."/>
            <person name="Grigoriev I.V."/>
            <person name="Crous P."/>
            <person name="Smith M.E."/>
        </authorList>
    </citation>
    <scope>NUCLEOTIDE SEQUENCE</scope>
    <source>
        <strain evidence="1">CBS 102833</strain>
    </source>
</reference>
<keyword evidence="2" id="KW-1185">Reference proteome</keyword>
<gene>
    <name evidence="1" type="ORF">H4S07_001082</name>
</gene>
<proteinExistence type="predicted"/>
<evidence type="ECO:0000313" key="2">
    <source>
        <dbReference type="Proteomes" id="UP001140096"/>
    </source>
</evidence>
<comment type="caution">
    <text evidence="1">The sequence shown here is derived from an EMBL/GenBank/DDBJ whole genome shotgun (WGS) entry which is preliminary data.</text>
</comment>